<dbReference type="HOGENOM" id="CLU_2507256_0_0_7"/>
<dbReference type="KEGG" id="dma:DMR_32090"/>
<proteinExistence type="predicted"/>
<accession>C4XJF0</accession>
<dbReference type="EMBL" id="AP010904">
    <property type="protein sequence ID" value="BAH76700.1"/>
    <property type="molecule type" value="Genomic_DNA"/>
</dbReference>
<sequence>MKALIVFIFLYFFSMVICVCLAPASVWSQDPGVNAFNPEVRMVTLEDGGRIILCGDNGERIGVIDLKEKDTKDSISKDIAQFLGD</sequence>
<keyword evidence="2" id="KW-1185">Reference proteome</keyword>
<gene>
    <name evidence="1" type="ordered locus">DMR_32090</name>
</gene>
<name>C4XJF0_SOLM1</name>
<dbReference type="Proteomes" id="UP000009071">
    <property type="component" value="Chromosome"/>
</dbReference>
<organism evidence="1 2">
    <name type="scientific">Solidesulfovibrio magneticus (strain ATCC 700980 / DSM 13731 / RS-1)</name>
    <name type="common">Desulfovibrio magneticus</name>
    <dbReference type="NCBI Taxonomy" id="573370"/>
    <lineage>
        <taxon>Bacteria</taxon>
        <taxon>Pseudomonadati</taxon>
        <taxon>Thermodesulfobacteriota</taxon>
        <taxon>Desulfovibrionia</taxon>
        <taxon>Desulfovibrionales</taxon>
        <taxon>Desulfovibrionaceae</taxon>
        <taxon>Solidesulfovibrio</taxon>
    </lineage>
</organism>
<evidence type="ECO:0000313" key="2">
    <source>
        <dbReference type="Proteomes" id="UP000009071"/>
    </source>
</evidence>
<dbReference type="STRING" id="573370.DMR_32090"/>
<evidence type="ECO:0000313" key="1">
    <source>
        <dbReference type="EMBL" id="BAH76700.1"/>
    </source>
</evidence>
<dbReference type="AlphaFoldDB" id="C4XJF0"/>
<protein>
    <submittedName>
        <fullName evidence="1">Uncharacterized protein</fullName>
    </submittedName>
</protein>
<reference evidence="1 2" key="1">
    <citation type="journal article" date="2009" name="Genome Res.">
        <title>Whole genome sequence of Desulfovibrio magneticus strain RS-1 revealed common gene clusters in magnetotactic bacteria.</title>
        <authorList>
            <person name="Nakazawa H."/>
            <person name="Arakaki A."/>
            <person name="Narita-Yamada S."/>
            <person name="Yashiro I."/>
            <person name="Jinno K."/>
            <person name="Aoki N."/>
            <person name="Tsuruyama A."/>
            <person name="Okamura Y."/>
            <person name="Tanikawa S."/>
            <person name="Fujita N."/>
            <person name="Takeyama H."/>
            <person name="Matsunaga T."/>
        </authorList>
    </citation>
    <scope>NUCLEOTIDE SEQUENCE [LARGE SCALE GENOMIC DNA]</scope>
    <source>
        <strain evidence="2">ATCC 700980 / DSM 13731 / RS-1</strain>
    </source>
</reference>